<name>A0AAN8JDR6_PATCE</name>
<dbReference type="EMBL" id="JAZGQO010000011">
    <property type="protein sequence ID" value="KAK6172594.1"/>
    <property type="molecule type" value="Genomic_DNA"/>
</dbReference>
<accession>A0AAN8JDR6</accession>
<organism evidence="2 3">
    <name type="scientific">Patella caerulea</name>
    <name type="common">Rayed Mediterranean limpet</name>
    <dbReference type="NCBI Taxonomy" id="87958"/>
    <lineage>
        <taxon>Eukaryota</taxon>
        <taxon>Metazoa</taxon>
        <taxon>Spiralia</taxon>
        <taxon>Lophotrochozoa</taxon>
        <taxon>Mollusca</taxon>
        <taxon>Gastropoda</taxon>
        <taxon>Patellogastropoda</taxon>
        <taxon>Patelloidea</taxon>
        <taxon>Patellidae</taxon>
        <taxon>Patella</taxon>
    </lineage>
</organism>
<dbReference type="AlphaFoldDB" id="A0AAN8JDR6"/>
<evidence type="ECO:0000313" key="2">
    <source>
        <dbReference type="EMBL" id="KAK6172594.1"/>
    </source>
</evidence>
<proteinExistence type="predicted"/>
<sequence length="120" mass="13121">MVIETTLVVPEPNGGKIVVVIQIRRVIASPREVLAKPKRDKHPSSTSIIKEGGKSQSCRSRTKRVMVITLVVSNPKGGNQGRIDRNASESDPIIGSHVFSKVLFFKKKMKVGIGSKNMQS</sequence>
<comment type="caution">
    <text evidence="2">The sequence shown here is derived from an EMBL/GenBank/DDBJ whole genome shotgun (WGS) entry which is preliminary data.</text>
</comment>
<gene>
    <name evidence="2" type="ORF">SNE40_016217</name>
</gene>
<evidence type="ECO:0000256" key="1">
    <source>
        <dbReference type="SAM" id="MobiDB-lite"/>
    </source>
</evidence>
<reference evidence="2 3" key="1">
    <citation type="submission" date="2024-01" db="EMBL/GenBank/DDBJ databases">
        <title>The genome of the rayed Mediterranean limpet Patella caerulea (Linnaeus, 1758).</title>
        <authorList>
            <person name="Anh-Thu Weber A."/>
            <person name="Halstead-Nussloch G."/>
        </authorList>
    </citation>
    <scope>NUCLEOTIDE SEQUENCE [LARGE SCALE GENOMIC DNA]</scope>
    <source>
        <strain evidence="2">AATW-2023a</strain>
        <tissue evidence="2">Whole specimen</tissue>
    </source>
</reference>
<evidence type="ECO:0000313" key="3">
    <source>
        <dbReference type="Proteomes" id="UP001347796"/>
    </source>
</evidence>
<dbReference type="Proteomes" id="UP001347796">
    <property type="component" value="Unassembled WGS sequence"/>
</dbReference>
<feature type="region of interest" description="Disordered" evidence="1">
    <location>
        <begin position="34"/>
        <end position="58"/>
    </location>
</feature>
<protein>
    <submittedName>
        <fullName evidence="2">Uncharacterized protein</fullName>
    </submittedName>
</protein>
<feature type="compositionally biased region" description="Polar residues" evidence="1">
    <location>
        <begin position="44"/>
        <end position="58"/>
    </location>
</feature>
<keyword evidence="3" id="KW-1185">Reference proteome</keyword>